<protein>
    <submittedName>
        <fullName evidence="2">GNAT family N-acetyltransferase</fullName>
    </submittedName>
</protein>
<evidence type="ECO:0000313" key="2">
    <source>
        <dbReference type="EMBL" id="OOH98207.1"/>
    </source>
</evidence>
<comment type="caution">
    <text evidence="2">The sequence shown here is derived from an EMBL/GenBank/DDBJ whole genome shotgun (WGS) entry which is preliminary data.</text>
</comment>
<evidence type="ECO:0000259" key="1">
    <source>
        <dbReference type="PROSITE" id="PS51186"/>
    </source>
</evidence>
<dbReference type="CDD" id="cd04301">
    <property type="entry name" value="NAT_SF"/>
    <property type="match status" value="1"/>
</dbReference>
<proteinExistence type="predicted"/>
<dbReference type="SUPFAM" id="SSF55729">
    <property type="entry name" value="Acyl-CoA N-acyltransferases (Nat)"/>
    <property type="match status" value="1"/>
</dbReference>
<keyword evidence="2" id="KW-0808">Transferase</keyword>
<sequence length="140" mass="16905">MQIEIIEKKDYDYAQIQQLYNTVRVNMPFLARIFDFRKELKNEIVYETMVNNEVIAFMSLWEPDNFIHHLYILPEYQGRQIGQQMINFLAGRYDEPLGLKCLTQNIQAVNFYKKNNFYEKYRGTSENGEYIYFEQLAKKS</sequence>
<reference evidence="2 3" key="1">
    <citation type="submission" date="2016-11" db="EMBL/GenBank/DDBJ databases">
        <title>Genome sequence and comparative genomic analysis of clinical strain Elizabethkingia meningoseptica 61421 PRCM.</title>
        <authorList>
            <person name="Wang M."/>
            <person name="Hu S."/>
            <person name="Cao L."/>
            <person name="Jiang T."/>
            <person name="Zhou Y."/>
            <person name="Ming D."/>
        </authorList>
    </citation>
    <scope>NUCLEOTIDE SEQUENCE [LARGE SCALE GENOMIC DNA]</scope>
    <source>
        <strain evidence="2 3">61421 PRCM</strain>
    </source>
</reference>
<dbReference type="RefSeq" id="WP_070904920.1">
    <property type="nucleotide sequence ID" value="NZ_CP016378.1"/>
</dbReference>
<dbReference type="Gene3D" id="3.40.630.30">
    <property type="match status" value="1"/>
</dbReference>
<dbReference type="GO" id="GO:0016747">
    <property type="term" value="F:acyltransferase activity, transferring groups other than amino-acyl groups"/>
    <property type="evidence" value="ECO:0007669"/>
    <property type="project" value="InterPro"/>
</dbReference>
<dbReference type="STRING" id="238.BBD35_01555"/>
<accession>A0A1T3F5F5</accession>
<organism evidence="2 3">
    <name type="scientific">Elizabethkingia meningoseptica</name>
    <name type="common">Chryseobacterium meningosepticum</name>
    <dbReference type="NCBI Taxonomy" id="238"/>
    <lineage>
        <taxon>Bacteria</taxon>
        <taxon>Pseudomonadati</taxon>
        <taxon>Bacteroidota</taxon>
        <taxon>Flavobacteriia</taxon>
        <taxon>Flavobacteriales</taxon>
        <taxon>Weeksellaceae</taxon>
        <taxon>Elizabethkingia</taxon>
    </lineage>
</organism>
<name>A0A1T3F5F5_ELIME</name>
<keyword evidence="3" id="KW-1185">Reference proteome</keyword>
<dbReference type="InterPro" id="IPR000182">
    <property type="entry name" value="GNAT_dom"/>
</dbReference>
<dbReference type="PROSITE" id="PS51186">
    <property type="entry name" value="GNAT"/>
    <property type="match status" value="1"/>
</dbReference>
<gene>
    <name evidence="2" type="ORF">BMF97_02560</name>
</gene>
<evidence type="ECO:0000313" key="3">
    <source>
        <dbReference type="Proteomes" id="UP000188947"/>
    </source>
</evidence>
<feature type="domain" description="N-acetyltransferase" evidence="1">
    <location>
        <begin position="3"/>
        <end position="137"/>
    </location>
</feature>
<dbReference type="InterPro" id="IPR016181">
    <property type="entry name" value="Acyl_CoA_acyltransferase"/>
</dbReference>
<dbReference type="AlphaFoldDB" id="A0A1T3F5F5"/>
<dbReference type="Pfam" id="PF00583">
    <property type="entry name" value="Acetyltransf_1"/>
    <property type="match status" value="1"/>
</dbReference>
<dbReference type="eggNOG" id="COG0456">
    <property type="taxonomic scope" value="Bacteria"/>
</dbReference>
<dbReference type="EMBL" id="MPOG01000001">
    <property type="protein sequence ID" value="OOH98207.1"/>
    <property type="molecule type" value="Genomic_DNA"/>
</dbReference>
<dbReference type="Proteomes" id="UP000188947">
    <property type="component" value="Unassembled WGS sequence"/>
</dbReference>